<dbReference type="PANTHER" id="PTHR10910">
    <property type="entry name" value="EUKARYOTE SPECIFIC DSRNA BINDING PROTEIN"/>
    <property type="match status" value="1"/>
</dbReference>
<dbReference type="GO" id="GO:0003726">
    <property type="term" value="F:double-stranded RNA adenosine deaminase activity"/>
    <property type="evidence" value="ECO:0007669"/>
    <property type="project" value="TreeGrafter"/>
</dbReference>
<comment type="caution">
    <text evidence="2">The sequence shown here is derived from an EMBL/GenBank/DDBJ whole genome shotgun (WGS) entry which is preliminary data.</text>
</comment>
<dbReference type="InterPro" id="IPR002466">
    <property type="entry name" value="A_deamin"/>
</dbReference>
<feature type="domain" description="A to I editase" evidence="1">
    <location>
        <begin position="50"/>
        <end position="372"/>
    </location>
</feature>
<reference evidence="2" key="1">
    <citation type="journal article" date="2022" name="New Phytol.">
        <title>Evolutionary transition to the ectomycorrhizal habit in the genomes of a hyperdiverse lineage of mushroom-forming fungi.</title>
        <authorList>
            <person name="Looney B."/>
            <person name="Miyauchi S."/>
            <person name="Morin E."/>
            <person name="Drula E."/>
            <person name="Courty P.E."/>
            <person name="Kohler A."/>
            <person name="Kuo A."/>
            <person name="LaButti K."/>
            <person name="Pangilinan J."/>
            <person name="Lipzen A."/>
            <person name="Riley R."/>
            <person name="Andreopoulos W."/>
            <person name="He G."/>
            <person name="Johnson J."/>
            <person name="Nolan M."/>
            <person name="Tritt A."/>
            <person name="Barry K.W."/>
            <person name="Grigoriev I.V."/>
            <person name="Nagy L.G."/>
            <person name="Hibbett D."/>
            <person name="Henrissat B."/>
            <person name="Matheny P.B."/>
            <person name="Labbe J."/>
            <person name="Martin F.M."/>
        </authorList>
    </citation>
    <scope>NUCLEOTIDE SEQUENCE</scope>
    <source>
        <strain evidence="2">BPL690</strain>
    </source>
</reference>
<dbReference type="GO" id="GO:0006382">
    <property type="term" value="P:adenosine to inosine editing"/>
    <property type="evidence" value="ECO:0007669"/>
    <property type="project" value="TreeGrafter"/>
</dbReference>
<dbReference type="GO" id="GO:0005737">
    <property type="term" value="C:cytoplasm"/>
    <property type="evidence" value="ECO:0007669"/>
    <property type="project" value="TreeGrafter"/>
</dbReference>
<dbReference type="PANTHER" id="PTHR10910:SF62">
    <property type="entry name" value="AT07585P-RELATED"/>
    <property type="match status" value="1"/>
</dbReference>
<proteinExistence type="predicted"/>
<dbReference type="SMART" id="SM00552">
    <property type="entry name" value="ADEAMc"/>
    <property type="match status" value="1"/>
</dbReference>
<sequence>MRPSTAANDVVSAVLVQYSVLPSAPQPGKYTVLAGFALHDAHSSRTQLISLGAGVKCLPASRLPVRGDALHDSHAEVIARRGATRWLLEEVQRDAQAPGSSSWICPGEDGLYALRDSIQIWMYASTVPCGDASMGFLAATQDPEISARMNAFARPLLSPSTPSRGRDGYTRLGVLRTKPGRGDAPRVLSMSCSDKITRWSVLGIQGALASVILSPVYIHAIVLGEVDGSMRAQVREDCERAFHKRLGNDPVNSYLYQGLPMTYRAVCPAVHFTDVPFKHSRSMASVTSTTSNDALCWVADKGREVLINGQRRGVPPKHRLNPKFRPMLSKIAFFELVRMTLDILGHAIPHESASYYTAKQAATIYQTAKQSLLGLGAPFTGWVVSGEEWESFDARGELRSDV</sequence>
<dbReference type="GO" id="GO:0006396">
    <property type="term" value="P:RNA processing"/>
    <property type="evidence" value="ECO:0007669"/>
    <property type="project" value="InterPro"/>
</dbReference>
<dbReference type="AlphaFoldDB" id="A0AAD4M358"/>
<dbReference type="PROSITE" id="PS50141">
    <property type="entry name" value="A_DEAMIN_EDITASE"/>
    <property type="match status" value="1"/>
</dbReference>
<protein>
    <submittedName>
        <fullName evidence="2">Adenosine deaminase/editase</fullName>
    </submittedName>
</protein>
<evidence type="ECO:0000259" key="1">
    <source>
        <dbReference type="PROSITE" id="PS50141"/>
    </source>
</evidence>
<dbReference type="GO" id="GO:0003725">
    <property type="term" value="F:double-stranded RNA binding"/>
    <property type="evidence" value="ECO:0007669"/>
    <property type="project" value="TreeGrafter"/>
</dbReference>
<organism evidence="2 3">
    <name type="scientific">Multifurca ochricompacta</name>
    <dbReference type="NCBI Taxonomy" id="376703"/>
    <lineage>
        <taxon>Eukaryota</taxon>
        <taxon>Fungi</taxon>
        <taxon>Dikarya</taxon>
        <taxon>Basidiomycota</taxon>
        <taxon>Agaricomycotina</taxon>
        <taxon>Agaricomycetes</taxon>
        <taxon>Russulales</taxon>
        <taxon>Russulaceae</taxon>
        <taxon>Multifurca</taxon>
    </lineage>
</organism>
<evidence type="ECO:0000313" key="2">
    <source>
        <dbReference type="EMBL" id="KAI0299703.1"/>
    </source>
</evidence>
<name>A0AAD4M358_9AGAM</name>
<dbReference type="EMBL" id="WTXG01000021">
    <property type="protein sequence ID" value="KAI0299703.1"/>
    <property type="molecule type" value="Genomic_DNA"/>
</dbReference>
<accession>A0AAD4M358</accession>
<dbReference type="GO" id="GO:0005730">
    <property type="term" value="C:nucleolus"/>
    <property type="evidence" value="ECO:0007669"/>
    <property type="project" value="TreeGrafter"/>
</dbReference>
<gene>
    <name evidence="2" type="ORF">B0F90DRAFT_1630558</name>
</gene>
<dbReference type="GO" id="GO:0008251">
    <property type="term" value="F:tRNA-specific adenosine deaminase activity"/>
    <property type="evidence" value="ECO:0007669"/>
    <property type="project" value="TreeGrafter"/>
</dbReference>
<keyword evidence="3" id="KW-1185">Reference proteome</keyword>
<dbReference type="Proteomes" id="UP001203297">
    <property type="component" value="Unassembled WGS sequence"/>
</dbReference>
<evidence type="ECO:0000313" key="3">
    <source>
        <dbReference type="Proteomes" id="UP001203297"/>
    </source>
</evidence>
<dbReference type="Pfam" id="PF02137">
    <property type="entry name" value="A_deamin"/>
    <property type="match status" value="1"/>
</dbReference>